<dbReference type="GO" id="GO:0000160">
    <property type="term" value="P:phosphorelay signal transduction system"/>
    <property type="evidence" value="ECO:0007669"/>
    <property type="project" value="InterPro"/>
</dbReference>
<evidence type="ECO:0000256" key="1">
    <source>
        <dbReference type="ARBA" id="ARBA00022553"/>
    </source>
</evidence>
<gene>
    <name evidence="5" type="ORF">KsCSTR_03050</name>
    <name evidence="4" type="ORF">kustd2181</name>
</gene>
<name>Q1PY06_KUEST</name>
<dbReference type="Gene3D" id="3.40.50.2300">
    <property type="match status" value="1"/>
</dbReference>
<evidence type="ECO:0000313" key="4">
    <source>
        <dbReference type="EMBL" id="CAJ72926.1"/>
    </source>
</evidence>
<dbReference type="Pfam" id="PF00072">
    <property type="entry name" value="Response_reg"/>
    <property type="match status" value="1"/>
</dbReference>
<reference evidence="4" key="1">
    <citation type="journal article" date="2006" name="Nature">
        <title>Deciphering the evolution and metabolism of an anammox bacterium from a community genome.</title>
        <authorList>
            <person name="Strous M."/>
            <person name="Pelletier E."/>
            <person name="Mangenot S."/>
            <person name="Rattei T."/>
            <person name="Lehner A."/>
            <person name="Taylor M.W."/>
            <person name="Horn M."/>
            <person name="Daims H."/>
            <person name="Bartol-Mavel D."/>
            <person name="Wincker P."/>
            <person name="Barbe V."/>
            <person name="Fonknechten N."/>
            <person name="Vallenet D."/>
            <person name="Segurens B."/>
            <person name="Schenowitz-Truong C."/>
            <person name="Medigue C."/>
            <person name="Collingro A."/>
            <person name="Snel B."/>
            <person name="Dutilh B.E."/>
            <person name="OpDenCamp H.J.M."/>
            <person name="vanDerDrift C."/>
            <person name="Cirpus I."/>
            <person name="vanDePas-Schoonen K.T."/>
            <person name="Harhangi H.R."/>
            <person name="vanNiftrik L."/>
            <person name="Schmid M."/>
            <person name="Keltjens J."/>
            <person name="vanDeVossenberg J."/>
            <person name="Kartal B."/>
            <person name="Meier H."/>
            <person name="Frishman D."/>
            <person name="Huynen M.A."/>
            <person name="Mewes H."/>
            <person name="Weissenbach J."/>
            <person name="Jetten M.S.M."/>
            <person name="Wagner M."/>
            <person name="LePaslier D."/>
        </authorList>
    </citation>
    <scope>NUCLEOTIDE SEQUENCE</scope>
</reference>
<dbReference type="EMBL" id="CT573072">
    <property type="protein sequence ID" value="CAJ72926.1"/>
    <property type="molecule type" value="Genomic_DNA"/>
</dbReference>
<dbReference type="PANTHER" id="PTHR44591">
    <property type="entry name" value="STRESS RESPONSE REGULATOR PROTEIN 1"/>
    <property type="match status" value="1"/>
</dbReference>
<reference evidence="4" key="2">
    <citation type="submission" date="2006-01" db="EMBL/GenBank/DDBJ databases">
        <authorList>
            <person name="Genoscope"/>
        </authorList>
    </citation>
    <scope>NUCLEOTIDE SEQUENCE</scope>
</reference>
<accession>Q1PY06</accession>
<evidence type="ECO:0000256" key="2">
    <source>
        <dbReference type="PROSITE-ProRule" id="PRU00169"/>
    </source>
</evidence>
<dbReference type="AlphaFoldDB" id="Q1PY06"/>
<proteinExistence type="predicted"/>
<keyword evidence="1" id="KW-0597">Phosphoprotein</keyword>
<sequence length="161" mass="18195">MRMRKILIVHETRILRTLLKTYLISALNDVVIIEAPSAAEALEKFKEQKFEVIICGMQFKQANGIALFKELKNEEINKDTPFIIVTSTGSKENDIQHYFLSPFTPIELREKINTVCDPRQWCAHDSISMPDAKAIIHVNNDPIDAGIINAITPAQNLTTTC</sequence>
<feature type="domain" description="Response regulatory" evidence="3">
    <location>
        <begin position="5"/>
        <end position="116"/>
    </location>
</feature>
<dbReference type="EMBL" id="CP049055">
    <property type="protein sequence ID" value="QII09684.1"/>
    <property type="molecule type" value="Genomic_DNA"/>
</dbReference>
<dbReference type="PROSITE" id="PS50110">
    <property type="entry name" value="RESPONSE_REGULATORY"/>
    <property type="match status" value="1"/>
</dbReference>
<dbReference type="InterPro" id="IPR011006">
    <property type="entry name" value="CheY-like_superfamily"/>
</dbReference>
<protein>
    <submittedName>
        <fullName evidence="5">Sigma 54 response regulator-like protein</fullName>
    </submittedName>
</protein>
<evidence type="ECO:0000313" key="5">
    <source>
        <dbReference type="EMBL" id="QII09684.1"/>
    </source>
</evidence>
<evidence type="ECO:0000313" key="6">
    <source>
        <dbReference type="Proteomes" id="UP000501926"/>
    </source>
</evidence>
<dbReference type="InterPro" id="IPR001789">
    <property type="entry name" value="Sig_transdc_resp-reg_receiver"/>
</dbReference>
<dbReference type="SMART" id="SM00448">
    <property type="entry name" value="REC"/>
    <property type="match status" value="1"/>
</dbReference>
<reference evidence="5 6" key="3">
    <citation type="submission" date="2020-02" db="EMBL/GenBank/DDBJ databases">
        <title>Newly sequenced genome of strain CSTR1 showed variability in Candidatus Kuenenia stuttgartiensis genomes.</title>
        <authorList>
            <person name="Ding C."/>
            <person name="Adrian L."/>
        </authorList>
    </citation>
    <scope>NUCLEOTIDE SEQUENCE [LARGE SCALE GENOMIC DNA]</scope>
    <source>
        <strain evidence="5 6">CSTR1</strain>
    </source>
</reference>
<evidence type="ECO:0000259" key="3">
    <source>
        <dbReference type="PROSITE" id="PS50110"/>
    </source>
</evidence>
<dbReference type="PANTHER" id="PTHR44591:SF3">
    <property type="entry name" value="RESPONSE REGULATORY DOMAIN-CONTAINING PROTEIN"/>
    <property type="match status" value="1"/>
</dbReference>
<comment type="caution">
    <text evidence="2">Lacks conserved residue(s) required for the propagation of feature annotation.</text>
</comment>
<dbReference type="Proteomes" id="UP000501926">
    <property type="component" value="Chromosome"/>
</dbReference>
<dbReference type="SUPFAM" id="SSF52172">
    <property type="entry name" value="CheY-like"/>
    <property type="match status" value="1"/>
</dbReference>
<dbReference type="InterPro" id="IPR050595">
    <property type="entry name" value="Bact_response_regulator"/>
</dbReference>
<organism evidence="4">
    <name type="scientific">Kuenenia stuttgartiensis</name>
    <dbReference type="NCBI Taxonomy" id="174633"/>
    <lineage>
        <taxon>Bacteria</taxon>
        <taxon>Pseudomonadati</taxon>
        <taxon>Planctomycetota</taxon>
        <taxon>Candidatus Brocadiia</taxon>
        <taxon>Candidatus Brocadiales</taxon>
        <taxon>Candidatus Brocadiaceae</taxon>
        <taxon>Candidatus Kuenenia</taxon>
    </lineage>
</organism>